<dbReference type="Proteomes" id="UP001595075">
    <property type="component" value="Unassembled WGS sequence"/>
</dbReference>
<reference evidence="8 9" key="1">
    <citation type="journal article" date="2024" name="Commun. Biol.">
        <title>Comparative genomic analysis of thermophilic fungi reveals convergent evolutionary adaptations and gene losses.</title>
        <authorList>
            <person name="Steindorff A.S."/>
            <person name="Aguilar-Pontes M.V."/>
            <person name="Robinson A.J."/>
            <person name="Andreopoulos B."/>
            <person name="LaButti K."/>
            <person name="Kuo A."/>
            <person name="Mondo S."/>
            <person name="Riley R."/>
            <person name="Otillar R."/>
            <person name="Haridas S."/>
            <person name="Lipzen A."/>
            <person name="Grimwood J."/>
            <person name="Schmutz J."/>
            <person name="Clum A."/>
            <person name="Reid I.D."/>
            <person name="Moisan M.C."/>
            <person name="Butler G."/>
            <person name="Nguyen T.T.M."/>
            <person name="Dewar K."/>
            <person name="Conant G."/>
            <person name="Drula E."/>
            <person name="Henrissat B."/>
            <person name="Hansel C."/>
            <person name="Singer S."/>
            <person name="Hutchinson M.I."/>
            <person name="de Vries R.P."/>
            <person name="Natvig D.O."/>
            <person name="Powell A.J."/>
            <person name="Tsang A."/>
            <person name="Grigoriev I.V."/>
        </authorList>
    </citation>
    <scope>NUCLEOTIDE SEQUENCE [LARGE SCALE GENOMIC DNA]</scope>
    <source>
        <strain evidence="8 9">CBS 494.80</strain>
    </source>
</reference>
<sequence>MAGNEVQTALLEGETTQPLEFRNTVQTSAPENVKYHHGTDPSTRKPLWPVPVATSQDLEAAVEAAKHAFISWSKTTWEFRQQLIRRMSEVLCDNEVELANILSKECGKPANFAALEIQHSIRLLQFHANTPPLAETVVQDDDELRLVLKFQPLGIVGAITPWNFPLVLSMGKIAAGLLTGNVVIVKPSPFAPYSVLKFVELQQKILPPGVLQGLNGDDSLGPSMVIHPDIPKISFTGSSVTGKKIMEAGGRLLKRMTLELGGNDACIVCPDVDIAKVAVQVALGAFFNSGQICVASKRIYVHQDIYTPFLKALTDVVRSWKVGPASEDVMLGPVQNEVQYGIVKGHIEECKKKGLKFALGGEDINSGSDFVIQPAIIDNPPDDSMIVTQEPFGPIVPVLSWKTEEEVLSRANDTMSGLGGSVWSRDIDTAYRLADAIDSGTVWINSFGKPLPQGYFSGHKESGMGGELGRHGLLSYCNAKSIHHYKDASE</sequence>
<evidence type="ECO:0000313" key="9">
    <source>
        <dbReference type="Proteomes" id="UP001595075"/>
    </source>
</evidence>
<dbReference type="InterPro" id="IPR016161">
    <property type="entry name" value="Ald_DH/histidinol_DH"/>
</dbReference>
<dbReference type="InterPro" id="IPR016162">
    <property type="entry name" value="Ald_DH_N"/>
</dbReference>
<proteinExistence type="inferred from homology"/>
<dbReference type="PROSITE" id="PS00687">
    <property type="entry name" value="ALDEHYDE_DEHYDR_GLU"/>
    <property type="match status" value="1"/>
</dbReference>
<evidence type="ECO:0000256" key="6">
    <source>
        <dbReference type="RuleBase" id="RU003345"/>
    </source>
</evidence>
<dbReference type="PROSITE" id="PS00070">
    <property type="entry name" value="ALDEHYDE_DEHYDR_CYS"/>
    <property type="match status" value="1"/>
</dbReference>
<name>A0ABR4BYL7_9HELO</name>
<dbReference type="InterPro" id="IPR029510">
    <property type="entry name" value="Ald_DH_CS_GLU"/>
</dbReference>
<evidence type="ECO:0000259" key="7">
    <source>
        <dbReference type="Pfam" id="PF00171"/>
    </source>
</evidence>
<keyword evidence="2 6" id="KW-0560">Oxidoreductase</keyword>
<dbReference type="SUPFAM" id="SSF53720">
    <property type="entry name" value="ALDH-like"/>
    <property type="match status" value="1"/>
</dbReference>
<dbReference type="EC" id="1.2.1.3" evidence="3"/>
<gene>
    <name evidence="8" type="ORF">VTL71DRAFT_5815</name>
</gene>
<organism evidence="8 9">
    <name type="scientific">Oculimacula yallundae</name>
    <dbReference type="NCBI Taxonomy" id="86028"/>
    <lineage>
        <taxon>Eukaryota</taxon>
        <taxon>Fungi</taxon>
        <taxon>Dikarya</taxon>
        <taxon>Ascomycota</taxon>
        <taxon>Pezizomycotina</taxon>
        <taxon>Leotiomycetes</taxon>
        <taxon>Helotiales</taxon>
        <taxon>Ploettnerulaceae</taxon>
        <taxon>Oculimacula</taxon>
    </lineage>
</organism>
<evidence type="ECO:0000256" key="5">
    <source>
        <dbReference type="PROSITE-ProRule" id="PRU10007"/>
    </source>
</evidence>
<keyword evidence="9" id="KW-1185">Reference proteome</keyword>
<evidence type="ECO:0000313" key="8">
    <source>
        <dbReference type="EMBL" id="KAL2062743.1"/>
    </source>
</evidence>
<dbReference type="InterPro" id="IPR016163">
    <property type="entry name" value="Ald_DH_C"/>
</dbReference>
<accession>A0ABR4BYL7</accession>
<dbReference type="Gene3D" id="3.40.309.10">
    <property type="entry name" value="Aldehyde Dehydrogenase, Chain A, domain 2"/>
    <property type="match status" value="1"/>
</dbReference>
<comment type="caution">
    <text evidence="8">The sequence shown here is derived from an EMBL/GenBank/DDBJ whole genome shotgun (WGS) entry which is preliminary data.</text>
</comment>
<dbReference type="PANTHER" id="PTHR11699">
    <property type="entry name" value="ALDEHYDE DEHYDROGENASE-RELATED"/>
    <property type="match status" value="1"/>
</dbReference>
<feature type="active site" evidence="5">
    <location>
        <position position="259"/>
    </location>
</feature>
<dbReference type="InterPro" id="IPR015590">
    <property type="entry name" value="Aldehyde_DH_dom"/>
</dbReference>
<evidence type="ECO:0000256" key="3">
    <source>
        <dbReference type="ARBA" id="ARBA00024226"/>
    </source>
</evidence>
<feature type="domain" description="Aldehyde dehydrogenase" evidence="7">
    <location>
        <begin position="38"/>
        <end position="482"/>
    </location>
</feature>
<evidence type="ECO:0000256" key="2">
    <source>
        <dbReference type="ARBA" id="ARBA00023002"/>
    </source>
</evidence>
<comment type="similarity">
    <text evidence="1 6">Belongs to the aldehyde dehydrogenase family.</text>
</comment>
<dbReference type="InterPro" id="IPR016160">
    <property type="entry name" value="Ald_DH_CS_CYS"/>
</dbReference>
<protein>
    <recommendedName>
        <fullName evidence="3">aldehyde dehydrogenase (NAD(+))</fullName>
        <ecNumber evidence="3">1.2.1.3</ecNumber>
    </recommendedName>
</protein>
<dbReference type="InterPro" id="IPR044086">
    <property type="entry name" value="LUC3-like"/>
</dbReference>
<dbReference type="CDD" id="cd07106">
    <property type="entry name" value="ALDH_AldA-AAD23400"/>
    <property type="match status" value="1"/>
</dbReference>
<dbReference type="Gene3D" id="3.40.605.10">
    <property type="entry name" value="Aldehyde Dehydrogenase, Chain A, domain 1"/>
    <property type="match status" value="1"/>
</dbReference>
<dbReference type="Pfam" id="PF00171">
    <property type="entry name" value="Aldedh"/>
    <property type="match status" value="1"/>
</dbReference>
<comment type="catalytic activity">
    <reaction evidence="4">
        <text>an aldehyde + NAD(+) + H2O = a carboxylate + NADH + 2 H(+)</text>
        <dbReference type="Rhea" id="RHEA:16185"/>
        <dbReference type="ChEBI" id="CHEBI:15377"/>
        <dbReference type="ChEBI" id="CHEBI:15378"/>
        <dbReference type="ChEBI" id="CHEBI:17478"/>
        <dbReference type="ChEBI" id="CHEBI:29067"/>
        <dbReference type="ChEBI" id="CHEBI:57540"/>
        <dbReference type="ChEBI" id="CHEBI:57945"/>
        <dbReference type="EC" id="1.2.1.3"/>
    </reaction>
</comment>
<evidence type="ECO:0000256" key="4">
    <source>
        <dbReference type="ARBA" id="ARBA00049194"/>
    </source>
</evidence>
<evidence type="ECO:0000256" key="1">
    <source>
        <dbReference type="ARBA" id="ARBA00009986"/>
    </source>
</evidence>
<dbReference type="EMBL" id="JAZHXI010000016">
    <property type="protein sequence ID" value="KAL2062743.1"/>
    <property type="molecule type" value="Genomic_DNA"/>
</dbReference>